<evidence type="ECO:0000313" key="2">
    <source>
        <dbReference type="Proteomes" id="UP001066276"/>
    </source>
</evidence>
<protein>
    <submittedName>
        <fullName evidence="1">Uncharacterized protein</fullName>
    </submittedName>
</protein>
<gene>
    <name evidence="1" type="ORF">NDU88_001452</name>
</gene>
<dbReference type="Proteomes" id="UP001066276">
    <property type="component" value="Chromosome 8"/>
</dbReference>
<proteinExistence type="predicted"/>
<dbReference type="AlphaFoldDB" id="A0AAV7NDE0"/>
<accession>A0AAV7NDE0</accession>
<name>A0AAV7NDE0_PLEWA</name>
<reference evidence="1" key="1">
    <citation type="journal article" date="2022" name="bioRxiv">
        <title>Sequencing and chromosome-scale assembly of the giantPleurodeles waltlgenome.</title>
        <authorList>
            <person name="Brown T."/>
            <person name="Elewa A."/>
            <person name="Iarovenko S."/>
            <person name="Subramanian E."/>
            <person name="Araus A.J."/>
            <person name="Petzold A."/>
            <person name="Susuki M."/>
            <person name="Suzuki K.-i.T."/>
            <person name="Hayashi T."/>
            <person name="Toyoda A."/>
            <person name="Oliveira C."/>
            <person name="Osipova E."/>
            <person name="Leigh N.D."/>
            <person name="Simon A."/>
            <person name="Yun M.H."/>
        </authorList>
    </citation>
    <scope>NUCLEOTIDE SEQUENCE</scope>
    <source>
        <strain evidence="1">20211129_DDA</strain>
        <tissue evidence="1">Liver</tissue>
    </source>
</reference>
<keyword evidence="2" id="KW-1185">Reference proteome</keyword>
<comment type="caution">
    <text evidence="1">The sequence shown here is derived from an EMBL/GenBank/DDBJ whole genome shotgun (WGS) entry which is preliminary data.</text>
</comment>
<evidence type="ECO:0000313" key="1">
    <source>
        <dbReference type="EMBL" id="KAJ1113197.1"/>
    </source>
</evidence>
<dbReference type="EMBL" id="JANPWB010000012">
    <property type="protein sequence ID" value="KAJ1113197.1"/>
    <property type="molecule type" value="Genomic_DNA"/>
</dbReference>
<organism evidence="1 2">
    <name type="scientific">Pleurodeles waltl</name>
    <name type="common">Iberian ribbed newt</name>
    <dbReference type="NCBI Taxonomy" id="8319"/>
    <lineage>
        <taxon>Eukaryota</taxon>
        <taxon>Metazoa</taxon>
        <taxon>Chordata</taxon>
        <taxon>Craniata</taxon>
        <taxon>Vertebrata</taxon>
        <taxon>Euteleostomi</taxon>
        <taxon>Amphibia</taxon>
        <taxon>Batrachia</taxon>
        <taxon>Caudata</taxon>
        <taxon>Salamandroidea</taxon>
        <taxon>Salamandridae</taxon>
        <taxon>Pleurodelinae</taxon>
        <taxon>Pleurodeles</taxon>
    </lineage>
</organism>
<sequence>MFNVTSDYVHPACTYVTCLSPPADLSVLLCEHCAQPRARPSAASEWHLAARRASKTLVTLDSLDSTVLTVTDTLLRRCQATGSRINEPYMYS</sequence>